<dbReference type="Proteomes" id="UP000324222">
    <property type="component" value="Unassembled WGS sequence"/>
</dbReference>
<proteinExistence type="predicted"/>
<dbReference type="Gene3D" id="3.40.50.300">
    <property type="entry name" value="P-loop containing nucleotide triphosphate hydrolases"/>
    <property type="match status" value="1"/>
</dbReference>
<keyword evidence="5" id="KW-1185">Reference proteome</keyword>
<feature type="transmembrane region" description="Helical" evidence="3">
    <location>
        <begin position="110"/>
        <end position="133"/>
    </location>
</feature>
<dbReference type="PANTHER" id="PTHR47977">
    <property type="entry name" value="RAS-RELATED PROTEIN RAB"/>
    <property type="match status" value="1"/>
</dbReference>
<evidence type="ECO:0000256" key="1">
    <source>
        <dbReference type="ARBA" id="ARBA00022741"/>
    </source>
</evidence>
<keyword evidence="1" id="KW-0547">Nucleotide-binding</keyword>
<dbReference type="SUPFAM" id="SSF52540">
    <property type="entry name" value="P-loop containing nucleoside triphosphate hydrolases"/>
    <property type="match status" value="1"/>
</dbReference>
<protein>
    <submittedName>
        <fullName evidence="4">Ras and EF-hand domain-containing</fullName>
    </submittedName>
</protein>
<evidence type="ECO:0000256" key="3">
    <source>
        <dbReference type="SAM" id="Phobius"/>
    </source>
</evidence>
<dbReference type="AlphaFoldDB" id="A0A5B7GMB3"/>
<keyword evidence="2" id="KW-0342">GTP-binding</keyword>
<evidence type="ECO:0000313" key="4">
    <source>
        <dbReference type="EMBL" id="MPC60112.1"/>
    </source>
</evidence>
<dbReference type="EMBL" id="VSRR010017190">
    <property type="protein sequence ID" value="MPC60112.1"/>
    <property type="molecule type" value="Genomic_DNA"/>
</dbReference>
<evidence type="ECO:0000313" key="5">
    <source>
        <dbReference type="Proteomes" id="UP000324222"/>
    </source>
</evidence>
<dbReference type="GO" id="GO:0003924">
    <property type="term" value="F:GTPase activity"/>
    <property type="evidence" value="ECO:0007669"/>
    <property type="project" value="InterPro"/>
</dbReference>
<evidence type="ECO:0000256" key="2">
    <source>
        <dbReference type="ARBA" id="ARBA00023134"/>
    </source>
</evidence>
<organism evidence="4 5">
    <name type="scientific">Portunus trituberculatus</name>
    <name type="common">Swimming crab</name>
    <name type="synonym">Neptunus trituberculatus</name>
    <dbReference type="NCBI Taxonomy" id="210409"/>
    <lineage>
        <taxon>Eukaryota</taxon>
        <taxon>Metazoa</taxon>
        <taxon>Ecdysozoa</taxon>
        <taxon>Arthropoda</taxon>
        <taxon>Crustacea</taxon>
        <taxon>Multicrustacea</taxon>
        <taxon>Malacostraca</taxon>
        <taxon>Eumalacostraca</taxon>
        <taxon>Eucarida</taxon>
        <taxon>Decapoda</taxon>
        <taxon>Pleocyemata</taxon>
        <taxon>Brachyura</taxon>
        <taxon>Eubrachyura</taxon>
        <taxon>Portunoidea</taxon>
        <taxon>Portunidae</taxon>
        <taxon>Portuninae</taxon>
        <taxon>Portunus</taxon>
    </lineage>
</organism>
<sequence length="136" mass="15041">MGPPERTYKVVFAGDAAVGKSTFIVRLCKGYFVNNIASTLGVDYKVKTLSVDEKNIAIQLWDTAGECLSVCVRGWGMSQCGVSYLSQGRGGRQLITLNQRCIKQPFEGQLWAGVTLYHLVSFVSFCTTLVPLYKQF</sequence>
<dbReference type="InterPro" id="IPR001806">
    <property type="entry name" value="Small_GTPase"/>
</dbReference>
<dbReference type="GO" id="GO:0005525">
    <property type="term" value="F:GTP binding"/>
    <property type="evidence" value="ECO:0007669"/>
    <property type="project" value="UniProtKB-KW"/>
</dbReference>
<keyword evidence="3" id="KW-0472">Membrane</keyword>
<keyword evidence="3" id="KW-1133">Transmembrane helix</keyword>
<name>A0A5B7GMB3_PORTR</name>
<keyword evidence="3" id="KW-0812">Transmembrane</keyword>
<comment type="caution">
    <text evidence="4">The sequence shown here is derived from an EMBL/GenBank/DDBJ whole genome shotgun (WGS) entry which is preliminary data.</text>
</comment>
<reference evidence="4 5" key="1">
    <citation type="submission" date="2019-05" db="EMBL/GenBank/DDBJ databases">
        <title>Another draft genome of Portunus trituberculatus and its Hox gene families provides insights of decapod evolution.</title>
        <authorList>
            <person name="Jeong J.-H."/>
            <person name="Song I."/>
            <person name="Kim S."/>
            <person name="Choi T."/>
            <person name="Kim D."/>
            <person name="Ryu S."/>
            <person name="Kim W."/>
        </authorList>
    </citation>
    <scope>NUCLEOTIDE SEQUENCE [LARGE SCALE GENOMIC DNA]</scope>
    <source>
        <tissue evidence="4">Muscle</tissue>
    </source>
</reference>
<dbReference type="PRINTS" id="PR00449">
    <property type="entry name" value="RASTRNSFRMNG"/>
</dbReference>
<dbReference type="Pfam" id="PF00071">
    <property type="entry name" value="Ras"/>
    <property type="match status" value="1"/>
</dbReference>
<dbReference type="OrthoDB" id="9989112at2759"/>
<dbReference type="SMART" id="SM00175">
    <property type="entry name" value="RAB"/>
    <property type="match status" value="1"/>
</dbReference>
<dbReference type="InterPro" id="IPR050227">
    <property type="entry name" value="Rab"/>
</dbReference>
<dbReference type="PROSITE" id="PS51419">
    <property type="entry name" value="RAB"/>
    <property type="match status" value="1"/>
</dbReference>
<accession>A0A5B7GMB3</accession>
<gene>
    <name evidence="4" type="primary">tag-312</name>
    <name evidence="4" type="ORF">E2C01_054149</name>
</gene>
<dbReference type="InterPro" id="IPR027417">
    <property type="entry name" value="P-loop_NTPase"/>
</dbReference>